<organism evidence="2 3">
    <name type="scientific">Eragrostis curvula</name>
    <name type="common">weeping love grass</name>
    <dbReference type="NCBI Taxonomy" id="38414"/>
    <lineage>
        <taxon>Eukaryota</taxon>
        <taxon>Viridiplantae</taxon>
        <taxon>Streptophyta</taxon>
        <taxon>Embryophyta</taxon>
        <taxon>Tracheophyta</taxon>
        <taxon>Spermatophyta</taxon>
        <taxon>Magnoliopsida</taxon>
        <taxon>Liliopsida</taxon>
        <taxon>Poales</taxon>
        <taxon>Poaceae</taxon>
        <taxon>PACMAD clade</taxon>
        <taxon>Chloridoideae</taxon>
        <taxon>Eragrostideae</taxon>
        <taxon>Eragrostidinae</taxon>
        <taxon>Eragrostis</taxon>
    </lineage>
</organism>
<feature type="domain" description="F-box" evidence="1">
    <location>
        <begin position="18"/>
        <end position="57"/>
    </location>
</feature>
<dbReference type="Pfam" id="PF00646">
    <property type="entry name" value="F-box"/>
    <property type="match status" value="1"/>
</dbReference>
<keyword evidence="3" id="KW-1185">Reference proteome</keyword>
<proteinExistence type="predicted"/>
<comment type="caution">
    <text evidence="2">The sequence shown here is derived from an EMBL/GenBank/DDBJ whole genome shotgun (WGS) entry which is preliminary data.</text>
</comment>
<evidence type="ECO:0000313" key="2">
    <source>
        <dbReference type="EMBL" id="TVU34407.1"/>
    </source>
</evidence>
<evidence type="ECO:0000259" key="1">
    <source>
        <dbReference type="Pfam" id="PF00646"/>
    </source>
</evidence>
<accession>A0A5J9VG37</accession>
<dbReference type="OrthoDB" id="685706at2759"/>
<gene>
    <name evidence="2" type="ORF">EJB05_16239</name>
</gene>
<dbReference type="PANTHER" id="PTHR32133">
    <property type="entry name" value="OS07G0120400 PROTEIN"/>
    <property type="match status" value="1"/>
</dbReference>
<sequence>MSDLIHRRVQTAPISLALLPDELQAEILLRLPSQHHHLLRASQVYGLWRRLVRNPVFLGSFRERHNGIPPLAGVFHDRSFFCNRRFTPVGEDCSAILWCPTSLRILDSRHGRVLFLGQAVLVVWDAMTGLFEMISTLPSDWTACDHNNLNSAVVCTASNDDEGRHGDCRASPYLVVLLAGRAPRAFVSVYSSVVREWSQTIWYDGLPMWVDVCPGPCVIIGTTLYQPLLASHTLSFDLETRNFAVVPHPVETAWMDVQIMKLGGRTLGLVVADNADFSLHFWEREEAAGHWVLRRTVHLHTLEPQPALGAAPLRTGSLRSVELLGACEFGNVIFLKTRLDTYLFYLDSMQLKKLSSGNTIPLGALSPYESFYSPR</sequence>
<dbReference type="PANTHER" id="PTHR32133:SF302">
    <property type="entry name" value="F-BOX DOMAIN CONTAINING PROTEIN, EXPRESSED"/>
    <property type="match status" value="1"/>
</dbReference>
<dbReference type="SUPFAM" id="SSF81383">
    <property type="entry name" value="F-box domain"/>
    <property type="match status" value="1"/>
</dbReference>
<dbReference type="Proteomes" id="UP000324897">
    <property type="component" value="Unassembled WGS sequence"/>
</dbReference>
<dbReference type="InterPro" id="IPR036047">
    <property type="entry name" value="F-box-like_dom_sf"/>
</dbReference>
<dbReference type="InterPro" id="IPR001810">
    <property type="entry name" value="F-box_dom"/>
</dbReference>
<protein>
    <recommendedName>
        <fullName evidence="1">F-box domain-containing protein</fullName>
    </recommendedName>
</protein>
<dbReference type="AlphaFoldDB" id="A0A5J9VG37"/>
<name>A0A5J9VG37_9POAL</name>
<evidence type="ECO:0000313" key="3">
    <source>
        <dbReference type="Proteomes" id="UP000324897"/>
    </source>
</evidence>
<feature type="non-terminal residue" evidence="2">
    <location>
        <position position="1"/>
    </location>
</feature>
<reference evidence="2 3" key="1">
    <citation type="journal article" date="2019" name="Sci. Rep.">
        <title>A high-quality genome of Eragrostis curvula grass provides insights into Poaceae evolution and supports new strategies to enhance forage quality.</title>
        <authorList>
            <person name="Carballo J."/>
            <person name="Santos B.A.C.M."/>
            <person name="Zappacosta D."/>
            <person name="Garbus I."/>
            <person name="Selva J.P."/>
            <person name="Gallo C.A."/>
            <person name="Diaz A."/>
            <person name="Albertini E."/>
            <person name="Caccamo M."/>
            <person name="Echenique V."/>
        </authorList>
    </citation>
    <scope>NUCLEOTIDE SEQUENCE [LARGE SCALE GENOMIC DNA]</scope>
    <source>
        <strain evidence="3">cv. Victoria</strain>
        <tissue evidence="2">Leaf</tissue>
    </source>
</reference>
<dbReference type="Gramene" id="TVU34407">
    <property type="protein sequence ID" value="TVU34407"/>
    <property type="gene ID" value="EJB05_16239"/>
</dbReference>
<dbReference type="EMBL" id="RWGY01000009">
    <property type="protein sequence ID" value="TVU34407.1"/>
    <property type="molecule type" value="Genomic_DNA"/>
</dbReference>